<feature type="signal peptide" evidence="1">
    <location>
        <begin position="1"/>
        <end position="20"/>
    </location>
</feature>
<keyword evidence="1" id="KW-0732">Signal</keyword>
<protein>
    <recommendedName>
        <fullName evidence="4">NodB homology domain-containing protein</fullName>
    </recommendedName>
</protein>
<evidence type="ECO:0000256" key="1">
    <source>
        <dbReference type="SAM" id="SignalP"/>
    </source>
</evidence>
<feature type="chain" id="PRO_5046666969" description="NodB homology domain-containing protein" evidence="1">
    <location>
        <begin position="21"/>
        <end position="150"/>
    </location>
</feature>
<organism evidence="2 3">
    <name type="scientific">Thalassobacterium maritimum</name>
    <dbReference type="NCBI Taxonomy" id="3041265"/>
    <lineage>
        <taxon>Bacteria</taxon>
        <taxon>Pseudomonadati</taxon>
        <taxon>Verrucomicrobiota</taxon>
        <taxon>Opitutia</taxon>
        <taxon>Puniceicoccales</taxon>
        <taxon>Coraliomargaritaceae</taxon>
        <taxon>Thalassobacterium</taxon>
    </lineage>
</organism>
<sequence length="150" mass="17240">MSTVHLLALFLVLGSASLWSADADLRFYSYEIVIEDRGHEETLSACPVYDNKEVAFTARWDDSHRNHYRMRKLMEKYGLKGTFFLNHKRGQSFDHEKIKGWDGAFGAHSMTHARLASELSINRMFWEVAEIRAILEAEGEKQSPKESATT</sequence>
<evidence type="ECO:0000313" key="3">
    <source>
        <dbReference type="Proteomes" id="UP001225316"/>
    </source>
</evidence>
<name>A0ABU1B094_9BACT</name>
<dbReference type="RefSeq" id="WP_308952229.1">
    <property type="nucleotide sequence ID" value="NZ_JARXHW010000062.1"/>
</dbReference>
<comment type="caution">
    <text evidence="2">The sequence shown here is derived from an EMBL/GenBank/DDBJ whole genome shotgun (WGS) entry which is preliminary data.</text>
</comment>
<dbReference type="Proteomes" id="UP001225316">
    <property type="component" value="Unassembled WGS sequence"/>
</dbReference>
<accession>A0ABU1B094</accession>
<proteinExistence type="predicted"/>
<evidence type="ECO:0000313" key="2">
    <source>
        <dbReference type="EMBL" id="MDQ8209327.1"/>
    </source>
</evidence>
<dbReference type="Gene3D" id="3.20.20.370">
    <property type="entry name" value="Glycoside hydrolase/deacetylase"/>
    <property type="match status" value="1"/>
</dbReference>
<dbReference type="InterPro" id="IPR011330">
    <property type="entry name" value="Glyco_hydro/deAcase_b/a-brl"/>
</dbReference>
<evidence type="ECO:0008006" key="4">
    <source>
        <dbReference type="Google" id="ProtNLM"/>
    </source>
</evidence>
<gene>
    <name evidence="2" type="ORF">QEH52_17500</name>
</gene>
<dbReference type="SUPFAM" id="SSF88713">
    <property type="entry name" value="Glycoside hydrolase/deacetylase"/>
    <property type="match status" value="1"/>
</dbReference>
<keyword evidence="3" id="KW-1185">Reference proteome</keyword>
<reference evidence="2 3" key="1">
    <citation type="submission" date="2023-04" db="EMBL/GenBank/DDBJ databases">
        <title>A novel bacteria isolated from coastal sediment.</title>
        <authorList>
            <person name="Liu X.-J."/>
            <person name="Du Z.-J."/>
        </authorList>
    </citation>
    <scope>NUCLEOTIDE SEQUENCE [LARGE SCALE GENOMIC DNA]</scope>
    <source>
        <strain evidence="2 3">SDUM461003</strain>
    </source>
</reference>
<dbReference type="EMBL" id="JARXHW010000062">
    <property type="protein sequence ID" value="MDQ8209327.1"/>
    <property type="molecule type" value="Genomic_DNA"/>
</dbReference>